<evidence type="ECO:0000313" key="2">
    <source>
        <dbReference type="EMBL" id="UKK01527.1"/>
    </source>
</evidence>
<gene>
    <name evidence="2" type="ORF">MACK_002344</name>
</gene>
<reference evidence="2" key="1">
    <citation type="submission" date="2022-07" db="EMBL/GenBank/DDBJ databases">
        <title>Evaluation of T. orientalis genome assembly methods using nanopore sequencing and analysis of variation between genomes.</title>
        <authorList>
            <person name="Yam J."/>
            <person name="Micallef M.L."/>
            <person name="Liu M."/>
            <person name="Djordjevic S.P."/>
            <person name="Bogema D.R."/>
            <person name="Jenkins C."/>
        </authorList>
    </citation>
    <scope>NUCLEOTIDE SEQUENCE</scope>
    <source>
        <strain evidence="2">Goon Nure</strain>
    </source>
</reference>
<accession>A0A976MBX0</accession>
<protein>
    <submittedName>
        <fullName evidence="2">Uncharacterized protein</fullName>
    </submittedName>
</protein>
<proteinExistence type="predicted"/>
<dbReference type="AlphaFoldDB" id="A0A976MBX0"/>
<evidence type="ECO:0000313" key="3">
    <source>
        <dbReference type="Proteomes" id="UP000244811"/>
    </source>
</evidence>
<dbReference type="EMBL" id="CP056070">
    <property type="protein sequence ID" value="UKK01527.1"/>
    <property type="molecule type" value="Genomic_DNA"/>
</dbReference>
<sequence>MGSSYSYLYIDMDGGERKLDKGHFRIGLTRSYYSSHFKLDAHVIEYLDEFEKFDYSNRSYYYIYLRLNDQSSSFFAYYVREDKHRVKRVLVYYSVYHPNSPVIIGFVRDDKTQYYTMQYLVDTGSSYGFPEYYIKEEQLNSWLVFENNICNRVKLLLEPNYYENYKLDVFYPYSNFYCCKFTAKEGNTEEIFADNQIDYGFLNPFNGKYFDSIYVYYYSSTALAVVLYDYADRYYFIRHDKYGYWWRRVSDADKWQLETDLEKAREDFYYIIDFIFILDRKVGYNNVKVYRNINNTKYTMFYHVPSTSTSLLKPRLIINGEIIKLSQEKTYNKVDCVITYFLRNRDGLEDTTPFLIVIEEYKGGIAHYDYYTKPHDDADYWITLFGGDEIGAALYDIPKPDSRRFHKLRNIVFRQLKNAISKPKIQTHNLNYREVKSVTKPPADLLVRSTELSSGYSDGSSSGELDQMLRPAPYPYIPSPKVSFKSPSRVYREHLFEKSDYEIAHERYDASFPRLVFNIPPPFLMAPNSLNPLPSGVFDTRRHKPTTTQEDTDTQEGDSSEDANQNTHTSRDKYDSDYYYGYPYINYTSGYSYIGHTNDYDSDDESVSSKVKIAGGLATTALGAGALGSAGYYAGGVASLMQWLV</sequence>
<name>A0A976MBX0_THEOR</name>
<dbReference type="Proteomes" id="UP000244811">
    <property type="component" value="Chromosome 3"/>
</dbReference>
<organism evidence="2 3">
    <name type="scientific">Theileria orientalis</name>
    <dbReference type="NCBI Taxonomy" id="68886"/>
    <lineage>
        <taxon>Eukaryota</taxon>
        <taxon>Sar</taxon>
        <taxon>Alveolata</taxon>
        <taxon>Apicomplexa</taxon>
        <taxon>Aconoidasida</taxon>
        <taxon>Piroplasmida</taxon>
        <taxon>Theileriidae</taxon>
        <taxon>Theileria</taxon>
    </lineage>
</organism>
<feature type="compositionally biased region" description="Acidic residues" evidence="1">
    <location>
        <begin position="550"/>
        <end position="561"/>
    </location>
</feature>
<feature type="region of interest" description="Disordered" evidence="1">
    <location>
        <begin position="534"/>
        <end position="574"/>
    </location>
</feature>
<evidence type="ECO:0000256" key="1">
    <source>
        <dbReference type="SAM" id="MobiDB-lite"/>
    </source>
</evidence>